<proteinExistence type="predicted"/>
<evidence type="ECO:0000256" key="2">
    <source>
        <dbReference type="ARBA" id="ARBA00022692"/>
    </source>
</evidence>
<feature type="transmembrane region" description="Helical" evidence="5">
    <location>
        <begin position="361"/>
        <end position="379"/>
    </location>
</feature>
<dbReference type="Proteomes" id="UP000231474">
    <property type="component" value="Unassembled WGS sequence"/>
</dbReference>
<dbReference type="InterPro" id="IPR051533">
    <property type="entry name" value="WaaL-like"/>
</dbReference>
<dbReference type="PANTHER" id="PTHR37422">
    <property type="entry name" value="TEICHURONIC ACID BIOSYNTHESIS PROTEIN TUAE"/>
    <property type="match status" value="1"/>
</dbReference>
<evidence type="ECO:0000256" key="1">
    <source>
        <dbReference type="ARBA" id="ARBA00004141"/>
    </source>
</evidence>
<comment type="caution">
    <text evidence="7">The sequence shown here is derived from an EMBL/GenBank/DDBJ whole genome shotgun (WGS) entry which is preliminary data.</text>
</comment>
<keyword evidence="4 5" id="KW-0472">Membrane</keyword>
<dbReference type="InterPro" id="IPR007016">
    <property type="entry name" value="O-antigen_ligase-rel_domated"/>
</dbReference>
<evidence type="ECO:0000256" key="3">
    <source>
        <dbReference type="ARBA" id="ARBA00022989"/>
    </source>
</evidence>
<feature type="transmembrane region" description="Helical" evidence="5">
    <location>
        <begin position="251"/>
        <end position="272"/>
    </location>
</feature>
<evidence type="ECO:0000256" key="4">
    <source>
        <dbReference type="ARBA" id="ARBA00023136"/>
    </source>
</evidence>
<dbReference type="PANTHER" id="PTHR37422:SF13">
    <property type="entry name" value="LIPOPOLYSACCHARIDE BIOSYNTHESIS PROTEIN PA4999-RELATED"/>
    <property type="match status" value="1"/>
</dbReference>
<dbReference type="Pfam" id="PF04932">
    <property type="entry name" value="Wzy_C"/>
    <property type="match status" value="1"/>
</dbReference>
<evidence type="ECO:0000313" key="8">
    <source>
        <dbReference type="Proteomes" id="UP000231474"/>
    </source>
</evidence>
<evidence type="ECO:0000313" key="7">
    <source>
        <dbReference type="EMBL" id="PJE67439.1"/>
    </source>
</evidence>
<keyword evidence="2 5" id="KW-0812">Transmembrane</keyword>
<feature type="domain" description="O-antigen ligase-related" evidence="6">
    <location>
        <begin position="203"/>
        <end position="343"/>
    </location>
</feature>
<feature type="transmembrane region" description="Helical" evidence="5">
    <location>
        <begin position="37"/>
        <end position="59"/>
    </location>
</feature>
<evidence type="ECO:0000259" key="6">
    <source>
        <dbReference type="Pfam" id="PF04932"/>
    </source>
</evidence>
<feature type="transmembrane region" description="Helical" evidence="5">
    <location>
        <begin position="98"/>
        <end position="116"/>
    </location>
</feature>
<organism evidence="7 8">
    <name type="scientific">Candidatus Shapirobacteria bacterium CG10_big_fil_rev_8_21_14_0_10_40_9</name>
    <dbReference type="NCBI Taxonomy" id="1974888"/>
    <lineage>
        <taxon>Bacteria</taxon>
        <taxon>Candidatus Shapironibacteriota</taxon>
    </lineage>
</organism>
<reference evidence="8" key="1">
    <citation type="submission" date="2017-09" db="EMBL/GenBank/DDBJ databases">
        <title>Depth-based differentiation of microbial function through sediment-hosted aquifers and enrichment of novel symbionts in the deep terrestrial subsurface.</title>
        <authorList>
            <person name="Probst A.J."/>
            <person name="Ladd B."/>
            <person name="Jarett J.K."/>
            <person name="Geller-Mcgrath D.E."/>
            <person name="Sieber C.M.K."/>
            <person name="Emerson J.B."/>
            <person name="Anantharaman K."/>
            <person name="Thomas B.C."/>
            <person name="Malmstrom R."/>
            <person name="Stieglmeier M."/>
            <person name="Klingl A."/>
            <person name="Woyke T."/>
            <person name="Ryan C.M."/>
            <person name="Banfield J.F."/>
        </authorList>
    </citation>
    <scope>NUCLEOTIDE SEQUENCE [LARGE SCALE GENOMIC DNA]</scope>
</reference>
<name>A0A2M8L3E4_9BACT</name>
<feature type="transmembrane region" description="Helical" evidence="5">
    <location>
        <begin position="128"/>
        <end position="145"/>
    </location>
</feature>
<gene>
    <name evidence="7" type="ORF">COU95_02330</name>
</gene>
<keyword evidence="3 5" id="KW-1133">Transmembrane helix</keyword>
<dbReference type="GO" id="GO:0016020">
    <property type="term" value="C:membrane"/>
    <property type="evidence" value="ECO:0007669"/>
    <property type="project" value="UniProtKB-SubCell"/>
</dbReference>
<feature type="transmembrane region" description="Helical" evidence="5">
    <location>
        <begin position="326"/>
        <end position="349"/>
    </location>
</feature>
<protein>
    <recommendedName>
        <fullName evidence="6">O-antigen ligase-related domain-containing protein</fullName>
    </recommendedName>
</protein>
<feature type="transmembrane region" description="Helical" evidence="5">
    <location>
        <begin position="185"/>
        <end position="206"/>
    </location>
</feature>
<evidence type="ECO:0000256" key="5">
    <source>
        <dbReference type="SAM" id="Phobius"/>
    </source>
</evidence>
<comment type="subcellular location">
    <subcellularLocation>
        <location evidence="1">Membrane</location>
        <topology evidence="1">Multi-pass membrane protein</topology>
    </subcellularLocation>
</comment>
<accession>A0A2M8L3E4</accession>
<feature type="transmembrane region" description="Helical" evidence="5">
    <location>
        <begin position="75"/>
        <end position="92"/>
    </location>
</feature>
<sequence>MKLHEFFFWLLVFFLPTQLGRHFWPDFSLVFGLRVDYLSPIIYLTDLLVAGVLFSWFWAERKKIRILGIRWFKKYWWVGAIFVYFLLTSLLSKNPGAALYKFAKIIEFSLLGLYIAKNRISLSIIHHPLSIAVIYSSLIAIFQFFKQASLGGIFYWLGERSFNIQTPGIALGEIWGRQFLRPYSIFSHPNSLAGFMLVSLILILAFSGKRLASSKIKWAATGLGTVVILLSFSRAVWLVGALLGLFTKRKFLLFTFYFLLFTIFFVASLPGISEKPVQERIQLIKFSLEMIKSNPILGVGLNNFIVRLPEYWQSGQIRLLQPVHNIYLLILAETGLVGLIIFLWFLVLTFRKLLEIGSWKLVIPLMAILLTGVADHYWFTLQQNQLLATIIFSLAWSKIKS</sequence>
<dbReference type="AlphaFoldDB" id="A0A2M8L3E4"/>
<feature type="transmembrane region" description="Helical" evidence="5">
    <location>
        <begin position="218"/>
        <end position="245"/>
    </location>
</feature>
<dbReference type="EMBL" id="PFEK01000046">
    <property type="protein sequence ID" value="PJE67439.1"/>
    <property type="molecule type" value="Genomic_DNA"/>
</dbReference>